<evidence type="ECO:0000256" key="1">
    <source>
        <dbReference type="SAM" id="MobiDB-lite"/>
    </source>
</evidence>
<dbReference type="AlphaFoldDB" id="A0A1B6M3R3"/>
<organism evidence="2">
    <name type="scientific">Graphocephala atropunctata</name>
    <dbReference type="NCBI Taxonomy" id="36148"/>
    <lineage>
        <taxon>Eukaryota</taxon>
        <taxon>Metazoa</taxon>
        <taxon>Ecdysozoa</taxon>
        <taxon>Arthropoda</taxon>
        <taxon>Hexapoda</taxon>
        <taxon>Insecta</taxon>
        <taxon>Pterygota</taxon>
        <taxon>Neoptera</taxon>
        <taxon>Paraneoptera</taxon>
        <taxon>Hemiptera</taxon>
        <taxon>Auchenorrhyncha</taxon>
        <taxon>Membracoidea</taxon>
        <taxon>Cicadellidae</taxon>
        <taxon>Cicadellinae</taxon>
        <taxon>Cicadellini</taxon>
        <taxon>Graphocephala</taxon>
    </lineage>
</organism>
<evidence type="ECO:0000313" key="2">
    <source>
        <dbReference type="EMBL" id="JAT30576.1"/>
    </source>
</evidence>
<gene>
    <name evidence="2" type="ORF">g.42071</name>
</gene>
<evidence type="ECO:0008006" key="3">
    <source>
        <dbReference type="Google" id="ProtNLM"/>
    </source>
</evidence>
<feature type="compositionally biased region" description="Basic residues" evidence="1">
    <location>
        <begin position="72"/>
        <end position="84"/>
    </location>
</feature>
<feature type="region of interest" description="Disordered" evidence="1">
    <location>
        <begin position="29"/>
        <end position="91"/>
    </location>
</feature>
<accession>A0A1B6M3R3</accession>
<feature type="compositionally biased region" description="Low complexity" evidence="1">
    <location>
        <begin position="431"/>
        <end position="447"/>
    </location>
</feature>
<feature type="compositionally biased region" description="Basic and acidic residues" evidence="1">
    <location>
        <begin position="50"/>
        <end position="60"/>
    </location>
</feature>
<feature type="compositionally biased region" description="Polar residues" evidence="1">
    <location>
        <begin position="386"/>
        <end position="398"/>
    </location>
</feature>
<sequence length="507" mass="58190">MASGPASPGLPPPDLETAQAVATILEIKESLDDPNLMEFSQNNENKRKRGTEDRDNHDTTLENSSSIEYQKQKKINTQKSRHYKPSNSGPFEVVIQNKDKRDKKINPFTVGKIMKTYHTHIEYIKRSGRNLVVNCSSYKAANELLDSQFLQNYTVFVPSSRVESIGVVYAEPDVKEQEFVESCNSIYPIIHAQRLKKRINGELRETHFVKLVFDSEKLPEQISLNFVRMQVELYIQPVKQCFRCFAYGHVANSPCQRERLCRDCGDKFHSGPCSSIQKCVNCAGNHSSNSKQCPEYLRQKKIMERMSLYHEDFFEASIFYPPINKIGTLRRYPNTNRSYAQTLLKMDDRSVFPELPYKPQMHKQYSNKFAPLLQYEIDSPEISPDPSGTNTSHSNTSESRITIARANNQTQKKQMHAVNQQVTGSGPTFRPTNKIPPGTKTTPTTPNRDASLIVLIKNKINELRLKLKDEKVLNKKKVDEIIIQYIQNMNYEEIKNKGNTTKLIKNN</sequence>
<name>A0A1B6M3R3_9HEMI</name>
<proteinExistence type="predicted"/>
<feature type="region of interest" description="Disordered" evidence="1">
    <location>
        <begin position="419"/>
        <end position="447"/>
    </location>
</feature>
<reference evidence="2" key="1">
    <citation type="submission" date="2015-11" db="EMBL/GenBank/DDBJ databases">
        <title>De novo transcriptome assembly of four potential Pierce s Disease insect vectors from Arizona vineyards.</title>
        <authorList>
            <person name="Tassone E.E."/>
        </authorList>
    </citation>
    <scope>NUCLEOTIDE SEQUENCE</scope>
</reference>
<protein>
    <recommendedName>
        <fullName evidence="3">Pre-C2HC domain-containing protein</fullName>
    </recommendedName>
</protein>
<feature type="region of interest" description="Disordered" evidence="1">
    <location>
        <begin position="378"/>
        <end position="398"/>
    </location>
</feature>
<dbReference type="EMBL" id="GEBQ01009401">
    <property type="protein sequence ID" value="JAT30576.1"/>
    <property type="molecule type" value="Transcribed_RNA"/>
</dbReference>